<proteinExistence type="predicted"/>
<keyword evidence="3" id="KW-1185">Reference proteome</keyword>
<accession>A0A2A2L483</accession>
<dbReference type="AlphaFoldDB" id="A0A2A2L483"/>
<organism evidence="2 3">
    <name type="scientific">Diploscapter pachys</name>
    <dbReference type="NCBI Taxonomy" id="2018661"/>
    <lineage>
        <taxon>Eukaryota</taxon>
        <taxon>Metazoa</taxon>
        <taxon>Ecdysozoa</taxon>
        <taxon>Nematoda</taxon>
        <taxon>Chromadorea</taxon>
        <taxon>Rhabditida</taxon>
        <taxon>Rhabditina</taxon>
        <taxon>Rhabditomorpha</taxon>
        <taxon>Rhabditoidea</taxon>
        <taxon>Rhabditidae</taxon>
        <taxon>Diploscapter</taxon>
    </lineage>
</organism>
<evidence type="ECO:0000313" key="2">
    <source>
        <dbReference type="EMBL" id="PAV81081.1"/>
    </source>
</evidence>
<reference evidence="2 3" key="1">
    <citation type="journal article" date="2017" name="Curr. Biol.">
        <title>Genome architecture and evolution of a unichromosomal asexual nematode.</title>
        <authorList>
            <person name="Fradin H."/>
            <person name="Zegar C."/>
            <person name="Gutwein M."/>
            <person name="Lucas J."/>
            <person name="Kovtun M."/>
            <person name="Corcoran D."/>
            <person name="Baugh L.R."/>
            <person name="Kiontke K."/>
            <person name="Gunsalus K."/>
            <person name="Fitch D.H."/>
            <person name="Piano F."/>
        </authorList>
    </citation>
    <scope>NUCLEOTIDE SEQUENCE [LARGE SCALE GENOMIC DNA]</scope>
    <source>
        <strain evidence="2">PF1309</strain>
    </source>
</reference>
<comment type="caution">
    <text evidence="2">The sequence shown here is derived from an EMBL/GenBank/DDBJ whole genome shotgun (WGS) entry which is preliminary data.</text>
</comment>
<feature type="compositionally biased region" description="Basic and acidic residues" evidence="1">
    <location>
        <begin position="195"/>
        <end position="206"/>
    </location>
</feature>
<evidence type="ECO:0000256" key="1">
    <source>
        <dbReference type="SAM" id="MobiDB-lite"/>
    </source>
</evidence>
<feature type="region of interest" description="Disordered" evidence="1">
    <location>
        <begin position="193"/>
        <end position="215"/>
    </location>
</feature>
<dbReference type="EMBL" id="LIAE01007206">
    <property type="protein sequence ID" value="PAV81081.1"/>
    <property type="molecule type" value="Genomic_DNA"/>
</dbReference>
<evidence type="ECO:0000313" key="3">
    <source>
        <dbReference type="Proteomes" id="UP000218231"/>
    </source>
</evidence>
<gene>
    <name evidence="2" type="ORF">WR25_24859</name>
</gene>
<protein>
    <submittedName>
        <fullName evidence="2">Uncharacterized protein</fullName>
    </submittedName>
</protein>
<sequence length="221" mass="25132">MLKRCSGDGSLVDDGCIQVCPNRESFLAIRCQLRIGSAIEDIFFKQTRGKNHFSAVFCSISAFMAKLKMSLRIAVYLFQECVCNAVVTDPLFFKVCIPNDGHVEQQVVQIEDREVESSACDLMLAEQPSTHCFWQSQTVKFIHCPPSLHPNSPLTVRRKSTHSNSLIECRFVLLEERLEDVLIEDTVRLTLDSEQEPRRPEADGQMRRGNKGRRALVRCEP</sequence>
<dbReference type="Proteomes" id="UP000218231">
    <property type="component" value="Unassembled WGS sequence"/>
</dbReference>
<name>A0A2A2L483_9BILA</name>